<dbReference type="Proteomes" id="UP000464957">
    <property type="component" value="Segment"/>
</dbReference>
<gene>
    <name evidence="1" type="ORF">VH12019_00109</name>
</gene>
<proteinExistence type="predicted"/>
<protein>
    <submittedName>
        <fullName evidence="1">Uncharacterized protein</fullName>
    </submittedName>
</protein>
<evidence type="ECO:0000313" key="2">
    <source>
        <dbReference type="Proteomes" id="UP000464957"/>
    </source>
</evidence>
<reference evidence="1 2" key="1">
    <citation type="submission" date="2019-12" db="EMBL/GenBank/DDBJ databases">
        <authorList>
            <person name="Harris M."/>
            <person name="Ho T.C."/>
            <person name="Fruchtman H."/>
            <person name="Garin M."/>
            <person name="Kubatin V."/>
            <person name="Lu T."/>
            <person name="Xue L."/>
            <person name="Marr M.T."/>
        </authorList>
    </citation>
    <scope>NUCLEOTIDE SEQUENCE [LARGE SCALE GENOMIC DNA]</scope>
</reference>
<accession>A0A6B9SVP5</accession>
<organism evidence="1 2">
    <name type="scientific">Vibrio phage VH1_2019</name>
    <dbReference type="NCBI Taxonomy" id="2686307"/>
    <lineage>
        <taxon>Viruses</taxon>
        <taxon>Duplodnaviria</taxon>
        <taxon>Heunggongvirae</taxon>
        <taxon>Uroviricota</taxon>
        <taxon>Caudoviricetes</taxon>
        <taxon>Pantevenvirales</taxon>
        <taxon>Straboviridae</taxon>
        <taxon>Schizotequatrovirus</taxon>
        <taxon>Schizotequatrovirus KVP40</taxon>
    </lineage>
</organism>
<name>A0A6B9SVP5_9CAUD</name>
<dbReference type="EMBL" id="MN794232">
    <property type="protein sequence ID" value="QHJ74436.1"/>
    <property type="molecule type" value="Genomic_DNA"/>
</dbReference>
<evidence type="ECO:0000313" key="1">
    <source>
        <dbReference type="EMBL" id="QHJ74436.1"/>
    </source>
</evidence>
<sequence>MYDYVIHTSISDKSQLNQLAMFVGSFIETHKKGRVVCVTDLELDFTMPRLSFEKKLPEEYVFISVDNLFLQKTYGVVSYIDSGTWRCTWQKNDHDEFVIKKHGERSGLIHPDIAIANYNVSRHGDLDMYYNALRYIENAITINCKDFAPAAENKINSFYTLVFPWEIYFHVMITYQEYIDSEYVERVRANCHKFAHSVYYRKSGLLRDGL</sequence>